<dbReference type="GO" id="GO:0005829">
    <property type="term" value="C:cytosol"/>
    <property type="evidence" value="ECO:0007669"/>
    <property type="project" value="TreeGrafter"/>
</dbReference>
<sequence>MKKFRGIFLKNDKEIGLMREANRIVSLILDELGENVKPGVPTMLFEEICRARCEEHGVRPAFLGYQGFPFALCCSVNEEIVHGFPSRERILVEGDIVSFDMGVVYEGFYGDSARTFAVGRVSDEAQRLMDITRESLNIGIEQAVPGNNLYDISAAIQSYVEGFGFGIVRRFVGHGIGSHLHEKPEIPNFVPKGMAGIPLKAGMVLAIEPMVTVGTHEVEVLEDKWTAVTRDRKLSAHFEHTVAVTSDGPMILSISD</sequence>
<dbReference type="EC" id="3.4.11.18" evidence="6 7"/>
<evidence type="ECO:0000256" key="6">
    <source>
        <dbReference type="HAMAP-Rule" id="MF_01974"/>
    </source>
</evidence>
<feature type="binding site" evidence="6">
    <location>
        <position position="111"/>
    </location>
    <ligand>
        <name>a divalent metal cation</name>
        <dbReference type="ChEBI" id="CHEBI:60240"/>
        <label>2</label>
        <note>catalytic</note>
    </ligand>
</feature>
<evidence type="ECO:0000313" key="9">
    <source>
        <dbReference type="EMBL" id="MUM76165.1"/>
    </source>
</evidence>
<evidence type="ECO:0000256" key="5">
    <source>
        <dbReference type="ARBA" id="ARBA00022801"/>
    </source>
</evidence>
<feature type="binding site" evidence="6">
    <location>
        <position position="208"/>
    </location>
    <ligand>
        <name>a divalent metal cation</name>
        <dbReference type="ChEBI" id="CHEBI:60240"/>
        <label>2</label>
        <note>catalytic</note>
    </ligand>
</feature>
<dbReference type="RefSeq" id="WP_155931555.1">
    <property type="nucleotide sequence ID" value="NZ_WODC01000001.1"/>
</dbReference>
<keyword evidence="4 6" id="KW-0479">Metal-binding</keyword>
<accession>A0A7K1KJF3</accession>
<feature type="binding site" evidence="6">
    <location>
        <position position="239"/>
    </location>
    <ligand>
        <name>a divalent metal cation</name>
        <dbReference type="ChEBI" id="CHEBI:60240"/>
        <label>2</label>
        <note>catalytic</note>
    </ligand>
</feature>
<evidence type="ECO:0000259" key="8">
    <source>
        <dbReference type="Pfam" id="PF00557"/>
    </source>
</evidence>
<comment type="catalytic activity">
    <reaction evidence="6 7">
        <text>Release of N-terminal amino acids, preferentially methionine, from peptides and arylamides.</text>
        <dbReference type="EC" id="3.4.11.18"/>
    </reaction>
</comment>
<feature type="binding site" evidence="6">
    <location>
        <position position="174"/>
    </location>
    <ligand>
        <name>a divalent metal cation</name>
        <dbReference type="ChEBI" id="CHEBI:60240"/>
        <label>2</label>
        <note>catalytic</note>
    </ligand>
</feature>
<comment type="similarity">
    <text evidence="6">Belongs to the peptidase M24A family. Methionine aminopeptidase type 1 subfamily.</text>
</comment>
<dbReference type="NCBIfam" id="TIGR00500">
    <property type="entry name" value="met_pdase_I"/>
    <property type="match status" value="1"/>
</dbReference>
<dbReference type="InterPro" id="IPR001714">
    <property type="entry name" value="Pept_M24_MAP"/>
</dbReference>
<protein>
    <recommendedName>
        <fullName evidence="6 7">Methionine aminopeptidase</fullName>
        <shortName evidence="6">MAP</shortName>
        <shortName evidence="6">MetAP</shortName>
        <ecNumber evidence="6 7">3.4.11.18</ecNumber>
    </recommendedName>
    <alternativeName>
        <fullName evidence="6">Peptidase M</fullName>
    </alternativeName>
</protein>
<evidence type="ECO:0000256" key="2">
    <source>
        <dbReference type="ARBA" id="ARBA00022438"/>
    </source>
</evidence>
<keyword evidence="5 6" id="KW-0378">Hydrolase</keyword>
<dbReference type="GO" id="GO:0070006">
    <property type="term" value="F:metalloaminopeptidase activity"/>
    <property type="evidence" value="ECO:0007669"/>
    <property type="project" value="UniProtKB-UniRule"/>
</dbReference>
<evidence type="ECO:0000256" key="4">
    <source>
        <dbReference type="ARBA" id="ARBA00022723"/>
    </source>
</evidence>
<dbReference type="InterPro" id="IPR036005">
    <property type="entry name" value="Creatinase/aminopeptidase-like"/>
</dbReference>
<dbReference type="GO" id="GO:0004239">
    <property type="term" value="F:initiator methionyl aminopeptidase activity"/>
    <property type="evidence" value="ECO:0007669"/>
    <property type="project" value="UniProtKB-UniRule"/>
</dbReference>
<comment type="function">
    <text evidence="1 6">Removes the N-terminal methionine from nascent proteins. The N-terminal methionine is often cleaved when the second residue in the primary sequence is small and uncharged (Met-Ala-, Cys, Gly, Pro, Ser, Thr, or Val). Requires deformylation of the N(alpha)-formylated initiator methionine before it can be hydrolyzed.</text>
</comment>
<comment type="subunit">
    <text evidence="6">Monomer.</text>
</comment>
<dbReference type="Gene3D" id="3.90.230.10">
    <property type="entry name" value="Creatinase/methionine aminopeptidase superfamily"/>
    <property type="match status" value="1"/>
</dbReference>
<dbReference type="GO" id="GO:0006508">
    <property type="term" value="P:proteolysis"/>
    <property type="evidence" value="ECO:0007669"/>
    <property type="project" value="UniProtKB-KW"/>
</dbReference>
<dbReference type="PROSITE" id="PS00680">
    <property type="entry name" value="MAP_1"/>
    <property type="match status" value="1"/>
</dbReference>
<evidence type="ECO:0000256" key="3">
    <source>
        <dbReference type="ARBA" id="ARBA00022670"/>
    </source>
</evidence>
<feature type="domain" description="Peptidase M24" evidence="8">
    <location>
        <begin position="17"/>
        <end position="245"/>
    </location>
</feature>
<dbReference type="InterPro" id="IPR000994">
    <property type="entry name" value="Pept_M24"/>
</dbReference>
<dbReference type="HAMAP" id="MF_01974">
    <property type="entry name" value="MetAP_1"/>
    <property type="match status" value="1"/>
</dbReference>
<feature type="binding site" evidence="6">
    <location>
        <position position="111"/>
    </location>
    <ligand>
        <name>a divalent metal cation</name>
        <dbReference type="ChEBI" id="CHEBI:60240"/>
        <label>1</label>
    </ligand>
</feature>
<name>A0A7K1KJF3_9BACT</name>
<dbReference type="InterPro" id="IPR002467">
    <property type="entry name" value="Pept_M24A_MAP1"/>
</dbReference>
<feature type="binding site" evidence="6">
    <location>
        <position position="82"/>
    </location>
    <ligand>
        <name>substrate</name>
    </ligand>
</feature>
<keyword evidence="2 6" id="KW-0031">Aminopeptidase</keyword>
<evidence type="ECO:0000256" key="7">
    <source>
        <dbReference type="RuleBase" id="RU003653"/>
    </source>
</evidence>
<reference evidence="9 10" key="1">
    <citation type="submission" date="2019-11" db="EMBL/GenBank/DDBJ databases">
        <title>Pseudodesulfovibrio alkaliphilus, sp. nov., an alkaliphilic sulfate-reducing bacteria from mud volcano of Taman peninsula, Russia.</title>
        <authorList>
            <person name="Frolova A."/>
            <person name="Merkel A.Y."/>
            <person name="Slobodkin A.I."/>
        </authorList>
    </citation>
    <scope>NUCLEOTIDE SEQUENCE [LARGE SCALE GENOMIC DNA]</scope>
    <source>
        <strain evidence="9 10">F-1</strain>
    </source>
</reference>
<keyword evidence="3 6" id="KW-0645">Protease</keyword>
<dbReference type="SUPFAM" id="SSF55920">
    <property type="entry name" value="Creatinase/aminopeptidase"/>
    <property type="match status" value="1"/>
</dbReference>
<dbReference type="PRINTS" id="PR00599">
    <property type="entry name" value="MAPEPTIDASE"/>
</dbReference>
<feature type="binding site" evidence="6">
    <location>
        <position position="181"/>
    </location>
    <ligand>
        <name>substrate</name>
    </ligand>
</feature>
<dbReference type="EMBL" id="WODC01000001">
    <property type="protein sequence ID" value="MUM76165.1"/>
    <property type="molecule type" value="Genomic_DNA"/>
</dbReference>
<dbReference type="PANTHER" id="PTHR43330:SF27">
    <property type="entry name" value="METHIONINE AMINOPEPTIDASE"/>
    <property type="match status" value="1"/>
</dbReference>
<evidence type="ECO:0000313" key="10">
    <source>
        <dbReference type="Proteomes" id="UP000461162"/>
    </source>
</evidence>
<comment type="caution">
    <text evidence="9">The sequence shown here is derived from an EMBL/GenBank/DDBJ whole genome shotgun (WGS) entry which is preliminary data.</text>
</comment>
<keyword evidence="10" id="KW-1185">Reference proteome</keyword>
<proteinExistence type="inferred from homology"/>
<gene>
    <name evidence="6 9" type="primary">map</name>
    <name evidence="9" type="ORF">GKC30_00780</name>
</gene>
<dbReference type="PANTHER" id="PTHR43330">
    <property type="entry name" value="METHIONINE AMINOPEPTIDASE"/>
    <property type="match status" value="1"/>
</dbReference>
<dbReference type="AlphaFoldDB" id="A0A7K1KJF3"/>
<dbReference type="GO" id="GO:0046872">
    <property type="term" value="F:metal ion binding"/>
    <property type="evidence" value="ECO:0007669"/>
    <property type="project" value="UniProtKB-UniRule"/>
</dbReference>
<dbReference type="Pfam" id="PF00557">
    <property type="entry name" value="Peptidase_M24"/>
    <property type="match status" value="1"/>
</dbReference>
<comment type="cofactor">
    <cofactor evidence="6">
        <name>Co(2+)</name>
        <dbReference type="ChEBI" id="CHEBI:48828"/>
    </cofactor>
    <cofactor evidence="6">
        <name>Zn(2+)</name>
        <dbReference type="ChEBI" id="CHEBI:29105"/>
    </cofactor>
    <cofactor evidence="6">
        <name>Mn(2+)</name>
        <dbReference type="ChEBI" id="CHEBI:29035"/>
    </cofactor>
    <cofactor evidence="6">
        <name>Fe(2+)</name>
        <dbReference type="ChEBI" id="CHEBI:29033"/>
    </cofactor>
    <text evidence="6">Binds 2 divalent metal cations per subunit. Has a high-affinity and a low affinity metal-binding site. The true nature of the physiological cofactor is under debate. The enzyme is active with cobalt, zinc, manganese or divalent iron ions. Most likely, methionine aminopeptidases function as mononuclear Fe(2+)-metalloproteases under physiological conditions, and the catalytically relevant metal-binding site has been assigned to the histidine-containing high-affinity site.</text>
</comment>
<dbReference type="Proteomes" id="UP000461162">
    <property type="component" value="Unassembled WGS sequence"/>
</dbReference>
<feature type="binding site" evidence="6">
    <location>
        <position position="239"/>
    </location>
    <ligand>
        <name>a divalent metal cation</name>
        <dbReference type="ChEBI" id="CHEBI:60240"/>
        <label>1</label>
    </ligand>
</feature>
<evidence type="ECO:0000256" key="1">
    <source>
        <dbReference type="ARBA" id="ARBA00002521"/>
    </source>
</evidence>
<feature type="binding site" evidence="6">
    <location>
        <position position="100"/>
    </location>
    <ligand>
        <name>a divalent metal cation</name>
        <dbReference type="ChEBI" id="CHEBI:60240"/>
        <label>1</label>
    </ligand>
</feature>
<dbReference type="CDD" id="cd01086">
    <property type="entry name" value="MetAP1"/>
    <property type="match status" value="1"/>
</dbReference>
<organism evidence="9 10">
    <name type="scientific">Pseudodesulfovibrio alkaliphilus</name>
    <dbReference type="NCBI Taxonomy" id="2661613"/>
    <lineage>
        <taxon>Bacteria</taxon>
        <taxon>Pseudomonadati</taxon>
        <taxon>Thermodesulfobacteriota</taxon>
        <taxon>Desulfovibrionia</taxon>
        <taxon>Desulfovibrionales</taxon>
        <taxon>Desulfovibrionaceae</taxon>
    </lineage>
</organism>